<dbReference type="OMA" id="YLEWEGF"/>
<gene>
    <name evidence="6" type="ORF">KK1_022837</name>
</gene>
<dbReference type="InterPro" id="IPR027417">
    <property type="entry name" value="P-loop_NTPase"/>
</dbReference>
<dbReference type="PANTHER" id="PTHR11017:SF243">
    <property type="entry name" value="ADP-RIBOSYL CYCLASE_CYCLIC ADP-RIBOSE HYDROLASE"/>
    <property type="match status" value="1"/>
</dbReference>
<dbReference type="Pfam" id="PF07725">
    <property type="entry name" value="LRR_3"/>
    <property type="match status" value="1"/>
</dbReference>
<evidence type="ECO:0000256" key="3">
    <source>
        <dbReference type="SAM" id="MobiDB-lite"/>
    </source>
</evidence>
<evidence type="ECO:0000256" key="1">
    <source>
        <dbReference type="ARBA" id="ARBA00022614"/>
    </source>
</evidence>
<sequence length="852" mass="97295">MGGIGKTTLATALFEKLSYEFEGRCFLTNVREKSDKLGALRDELLSKLLENKNYGFDNFDLSRLRRKKVFIVLDDVATSQQLEKLIEEYDFLGPGSRVIVTTRNKQILSLVDIIYQVQELSSHHSLQLFCLTVFGEKQSKEGYEDLSISAISYCKGIPLALKVLGASLRKKSKVVWECELRKLRKIPNKEIYNVLKLSYDGLDRSQKDIFLDIACFFKGWARDRLTSILEACDFFGASGIQVLLDKALITVSDRNHIKMHDLIQEMGWEIVHEESIKDLGRRSRLWKHEEVHHVLKYNKGTDFVEGIILDLEKLAGDLYLSSDSLARMTNMRFLKIYRQKWGRKFSLYLPNGLESLSYKLRYLEWEGFCLKSLPSNFCAEQLVELHMWDSKLKKLWDGVQNLVNLKTIDLDYSQDLFEIPDLSMAKKLERASLFGGCTKIESLNIHSKSLSVLRLRGCSSLKEFSVTSEEMTHLDLSQTAICALLSSMLSLPKLTYLYLSGCKEIVSLNVHLKSLRVLTLTCCSSLEEFSVTAERLTLLELSDTAICALPSSIGHLLSIEELDLRGTNIEHLPKSIKVLSMLRILWLNDCKKLLSLPELPPSLRELYLNDCRKLMSLPELPQSVKEVSAFNCISLETDITQGLVLQHMLQSHVHQQYLYNPVYFDGGYFIFPGDHVFNECELLTTKSSINIPSLPKSHLWGYIFCIILSEGLVSDHQVFCSIYQDDILVGCDHRRFIGCENLISDHVLFWYHNVSKFRRLSEVYDPFSNMAFIFEFNGNKDTIKGCGVFPVYATASGFNLMEIFDNESQQRANGVEYGGSNNGSEENREQLCATKRRRTARDNLPVITSSSP</sequence>
<organism evidence="6 7">
    <name type="scientific">Cajanus cajan</name>
    <name type="common">Pigeon pea</name>
    <name type="synonym">Cajanus indicus</name>
    <dbReference type="NCBI Taxonomy" id="3821"/>
    <lineage>
        <taxon>Eukaryota</taxon>
        <taxon>Viridiplantae</taxon>
        <taxon>Streptophyta</taxon>
        <taxon>Embryophyta</taxon>
        <taxon>Tracheophyta</taxon>
        <taxon>Spermatophyta</taxon>
        <taxon>Magnoliopsida</taxon>
        <taxon>eudicotyledons</taxon>
        <taxon>Gunneridae</taxon>
        <taxon>Pentapetalae</taxon>
        <taxon>rosids</taxon>
        <taxon>fabids</taxon>
        <taxon>Fabales</taxon>
        <taxon>Fabaceae</taxon>
        <taxon>Papilionoideae</taxon>
        <taxon>50 kb inversion clade</taxon>
        <taxon>NPAAA clade</taxon>
        <taxon>indigoferoid/millettioid clade</taxon>
        <taxon>Phaseoleae</taxon>
        <taxon>Cajanus</taxon>
    </lineage>
</organism>
<dbReference type="PANTHER" id="PTHR11017">
    <property type="entry name" value="LEUCINE-RICH REPEAT-CONTAINING PROTEIN"/>
    <property type="match status" value="1"/>
</dbReference>
<dbReference type="SUPFAM" id="SSF52540">
    <property type="entry name" value="P-loop containing nucleoside triphosphate hydrolases"/>
    <property type="match status" value="1"/>
</dbReference>
<accession>A0A151T0B6</accession>
<keyword evidence="7" id="KW-1185">Reference proteome</keyword>
<keyword evidence="1" id="KW-0433">Leucine-rich repeat</keyword>
<dbReference type="SUPFAM" id="SSF52058">
    <property type="entry name" value="L domain-like"/>
    <property type="match status" value="1"/>
</dbReference>
<dbReference type="InterPro" id="IPR044974">
    <property type="entry name" value="Disease_R_plants"/>
</dbReference>
<protein>
    <submittedName>
        <fullName evidence="6">TMV resistance protein N</fullName>
    </submittedName>
</protein>
<evidence type="ECO:0000259" key="5">
    <source>
        <dbReference type="Pfam" id="PF23282"/>
    </source>
</evidence>
<feature type="region of interest" description="Disordered" evidence="3">
    <location>
        <begin position="814"/>
        <end position="852"/>
    </location>
</feature>
<evidence type="ECO:0000259" key="4">
    <source>
        <dbReference type="Pfam" id="PF00931"/>
    </source>
</evidence>
<reference evidence="6 7" key="1">
    <citation type="journal article" date="2012" name="Nat. Biotechnol.">
        <title>Draft genome sequence of pigeonpea (Cajanus cajan), an orphan legume crop of resource-poor farmers.</title>
        <authorList>
            <person name="Varshney R.K."/>
            <person name="Chen W."/>
            <person name="Li Y."/>
            <person name="Bharti A.K."/>
            <person name="Saxena R.K."/>
            <person name="Schlueter J.A."/>
            <person name="Donoghue M.T."/>
            <person name="Azam S."/>
            <person name="Fan G."/>
            <person name="Whaley A.M."/>
            <person name="Farmer A.D."/>
            <person name="Sheridan J."/>
            <person name="Iwata A."/>
            <person name="Tuteja R."/>
            <person name="Penmetsa R.V."/>
            <person name="Wu W."/>
            <person name="Upadhyaya H.D."/>
            <person name="Yang S.P."/>
            <person name="Shah T."/>
            <person name="Saxena K.B."/>
            <person name="Michael T."/>
            <person name="McCombie W.R."/>
            <person name="Yang B."/>
            <person name="Zhang G."/>
            <person name="Yang H."/>
            <person name="Wang J."/>
            <person name="Spillane C."/>
            <person name="Cook D.R."/>
            <person name="May G.D."/>
            <person name="Xu X."/>
            <person name="Jackson S.A."/>
        </authorList>
    </citation>
    <scope>NUCLEOTIDE SEQUENCE [LARGE SCALE GENOMIC DNA]</scope>
    <source>
        <strain evidence="7">cv. Asha</strain>
    </source>
</reference>
<evidence type="ECO:0000313" key="6">
    <source>
        <dbReference type="EMBL" id="KYP60431.1"/>
    </source>
</evidence>
<dbReference type="InterPro" id="IPR002182">
    <property type="entry name" value="NB-ARC"/>
</dbReference>
<dbReference type="Gramene" id="C.cajan_22180.t">
    <property type="protein sequence ID" value="C.cajan_22180.t"/>
    <property type="gene ID" value="C.cajan_22180"/>
</dbReference>
<proteinExistence type="predicted"/>
<dbReference type="AlphaFoldDB" id="A0A151T0B6"/>
<dbReference type="GO" id="GO:0006952">
    <property type="term" value="P:defense response"/>
    <property type="evidence" value="ECO:0007669"/>
    <property type="project" value="InterPro"/>
</dbReference>
<dbReference type="Gene3D" id="3.80.10.10">
    <property type="entry name" value="Ribonuclease Inhibitor"/>
    <property type="match status" value="2"/>
</dbReference>
<dbReference type="Pfam" id="PF23282">
    <property type="entry name" value="WHD_ROQ1"/>
    <property type="match status" value="1"/>
</dbReference>
<dbReference type="GO" id="GO:0043531">
    <property type="term" value="F:ADP binding"/>
    <property type="evidence" value="ECO:0007669"/>
    <property type="project" value="InterPro"/>
</dbReference>
<dbReference type="PRINTS" id="PR00364">
    <property type="entry name" value="DISEASERSIST"/>
</dbReference>
<evidence type="ECO:0000256" key="2">
    <source>
        <dbReference type="ARBA" id="ARBA00022737"/>
    </source>
</evidence>
<dbReference type="InterPro" id="IPR042197">
    <property type="entry name" value="Apaf_helical"/>
</dbReference>
<dbReference type="Proteomes" id="UP000075243">
    <property type="component" value="Chromosome 9"/>
</dbReference>
<dbReference type="InterPro" id="IPR036390">
    <property type="entry name" value="WH_DNA-bd_sf"/>
</dbReference>
<keyword evidence="2" id="KW-0677">Repeat</keyword>
<dbReference type="Gene3D" id="3.40.50.300">
    <property type="entry name" value="P-loop containing nucleotide triphosphate hydrolases"/>
    <property type="match status" value="1"/>
</dbReference>
<dbReference type="EMBL" id="CM003611">
    <property type="protein sequence ID" value="KYP60431.1"/>
    <property type="molecule type" value="Genomic_DNA"/>
</dbReference>
<name>A0A151T0B6_CAJCA</name>
<evidence type="ECO:0000313" key="7">
    <source>
        <dbReference type="Proteomes" id="UP000075243"/>
    </source>
</evidence>
<dbReference type="InterPro" id="IPR011713">
    <property type="entry name" value="Leu-rich_rpt_3"/>
</dbReference>
<dbReference type="InterPro" id="IPR058192">
    <property type="entry name" value="WHD_ROQ1-like"/>
</dbReference>
<dbReference type="Pfam" id="PF00931">
    <property type="entry name" value="NB-ARC"/>
    <property type="match status" value="1"/>
</dbReference>
<dbReference type="SUPFAM" id="SSF46785">
    <property type="entry name" value="Winged helix' DNA-binding domain"/>
    <property type="match status" value="1"/>
</dbReference>
<feature type="domain" description="Disease resistance protein Roq1-like winged-helix" evidence="5">
    <location>
        <begin position="205"/>
        <end position="275"/>
    </location>
</feature>
<dbReference type="Gene3D" id="1.10.8.430">
    <property type="entry name" value="Helical domain of apoptotic protease-activating factors"/>
    <property type="match status" value="1"/>
</dbReference>
<feature type="domain" description="NB-ARC" evidence="4">
    <location>
        <begin position="1"/>
        <end position="137"/>
    </location>
</feature>
<dbReference type="InterPro" id="IPR032675">
    <property type="entry name" value="LRR_dom_sf"/>
</dbReference>